<protein>
    <recommendedName>
        <fullName evidence="3">Nuclear distribution protein RO10</fullName>
    </recommendedName>
</protein>
<dbReference type="AlphaFoldDB" id="A0A0D1XB81"/>
<dbReference type="OrthoDB" id="5403729at2759"/>
<dbReference type="EMBL" id="KN846951">
    <property type="protein sequence ID" value="KIV85151.1"/>
    <property type="molecule type" value="Genomic_DNA"/>
</dbReference>
<proteinExistence type="predicted"/>
<evidence type="ECO:0008006" key="3">
    <source>
        <dbReference type="Google" id="ProtNLM"/>
    </source>
</evidence>
<dbReference type="HOGENOM" id="CLU_091042_1_0_1"/>
<gene>
    <name evidence="1" type="ORF">PV11_00883</name>
</gene>
<sequence>MATDPADPEVAALSTLALLETRLRRMEFLLTGTSDDHGRPLPVTRSAHNSETVWGKLDALQADLARLKKVNGPAGSLLKDIDRLSTAYPDLFDPSPAAASTPKTEDLSTLASIVLSHATVYPETASRLSSLQTLQIPLAEQSSLLATLSPKLEECKATEDSIANEVRELRDRSARCLEWWVKIGVIGMGDISEDWERRVGDIQRHLIRWERRARDEQGYL</sequence>
<accession>A0A0D1XB81</accession>
<name>A0A0D1XB81_9EURO</name>
<reference evidence="1 2" key="1">
    <citation type="submission" date="2015-01" db="EMBL/GenBank/DDBJ databases">
        <title>The Genome Sequence of Exophiala sideris CBS121828.</title>
        <authorList>
            <consortium name="The Broad Institute Genomics Platform"/>
            <person name="Cuomo C."/>
            <person name="de Hoog S."/>
            <person name="Gorbushina A."/>
            <person name="Stielow B."/>
            <person name="Teixiera M."/>
            <person name="Abouelleil A."/>
            <person name="Chapman S.B."/>
            <person name="Priest M."/>
            <person name="Young S.K."/>
            <person name="Wortman J."/>
            <person name="Nusbaum C."/>
            <person name="Birren B."/>
        </authorList>
    </citation>
    <scope>NUCLEOTIDE SEQUENCE [LARGE SCALE GENOMIC DNA]</scope>
    <source>
        <strain evidence="1 2">CBS 121828</strain>
    </source>
</reference>
<evidence type="ECO:0000313" key="2">
    <source>
        <dbReference type="Proteomes" id="UP000053599"/>
    </source>
</evidence>
<dbReference type="Proteomes" id="UP000053599">
    <property type="component" value="Unassembled WGS sequence"/>
</dbReference>
<evidence type="ECO:0000313" key="1">
    <source>
        <dbReference type="EMBL" id="KIV85151.1"/>
    </source>
</evidence>
<organism evidence="1 2">
    <name type="scientific">Exophiala sideris</name>
    <dbReference type="NCBI Taxonomy" id="1016849"/>
    <lineage>
        <taxon>Eukaryota</taxon>
        <taxon>Fungi</taxon>
        <taxon>Dikarya</taxon>
        <taxon>Ascomycota</taxon>
        <taxon>Pezizomycotina</taxon>
        <taxon>Eurotiomycetes</taxon>
        <taxon>Chaetothyriomycetidae</taxon>
        <taxon>Chaetothyriales</taxon>
        <taxon>Herpotrichiellaceae</taxon>
        <taxon>Exophiala</taxon>
    </lineage>
</organism>